<proteinExistence type="predicted"/>
<accession>A0ABR9VVP6</accession>
<dbReference type="RefSeq" id="WP_194020793.1">
    <property type="nucleotide sequence ID" value="NZ_JADEVV010000062.1"/>
</dbReference>
<gene>
    <name evidence="1" type="ORF">IQ217_16570</name>
</gene>
<evidence type="ECO:0000313" key="2">
    <source>
        <dbReference type="Proteomes" id="UP000658720"/>
    </source>
</evidence>
<evidence type="ECO:0000313" key="1">
    <source>
        <dbReference type="EMBL" id="MBE9255421.1"/>
    </source>
</evidence>
<keyword evidence="2" id="KW-1185">Reference proteome</keyword>
<dbReference type="Proteomes" id="UP000658720">
    <property type="component" value="Unassembled WGS sequence"/>
</dbReference>
<organism evidence="1 2">
    <name type="scientific">Synechocystis salina LEGE 00031</name>
    <dbReference type="NCBI Taxonomy" id="1828736"/>
    <lineage>
        <taxon>Bacteria</taxon>
        <taxon>Bacillati</taxon>
        <taxon>Cyanobacteriota</taxon>
        <taxon>Cyanophyceae</taxon>
        <taxon>Synechococcales</taxon>
        <taxon>Merismopediaceae</taxon>
        <taxon>Synechocystis</taxon>
    </lineage>
</organism>
<reference evidence="1 2" key="1">
    <citation type="submission" date="2020-10" db="EMBL/GenBank/DDBJ databases">
        <authorList>
            <person name="Castelo-Branco R."/>
            <person name="Eusebio N."/>
            <person name="Adriana R."/>
            <person name="Vieira A."/>
            <person name="Brugerolle De Fraissinette N."/>
            <person name="Rezende De Castro R."/>
            <person name="Schneider M.P."/>
            <person name="Vasconcelos V."/>
            <person name="Leao P.N."/>
        </authorList>
    </citation>
    <scope>NUCLEOTIDE SEQUENCE [LARGE SCALE GENOMIC DNA]</scope>
    <source>
        <strain evidence="1 2">LEGE 00031</strain>
    </source>
</reference>
<protein>
    <submittedName>
        <fullName evidence="1">Uncharacterized protein</fullName>
    </submittedName>
</protein>
<sequence length="45" mass="4807">MAIQPVSHSLDELFSAQQKLIIATRRSPMGWTAGQPTIASGPDQA</sequence>
<comment type="caution">
    <text evidence="1">The sequence shown here is derived from an EMBL/GenBank/DDBJ whole genome shotgun (WGS) entry which is preliminary data.</text>
</comment>
<name>A0ABR9VVP6_9SYNC</name>
<dbReference type="EMBL" id="JADEVV010000062">
    <property type="protein sequence ID" value="MBE9255421.1"/>
    <property type="molecule type" value="Genomic_DNA"/>
</dbReference>